<dbReference type="InterPro" id="IPR011041">
    <property type="entry name" value="Quinoprot_gluc/sorb_DH_b-prop"/>
</dbReference>
<accession>A0A2M7V3R3</accession>
<name>A0A2M7V3R3_9BACT</name>
<dbReference type="InterPro" id="IPR018911">
    <property type="entry name" value="Gmad2_Ig-like_dom"/>
</dbReference>
<reference evidence="4" key="1">
    <citation type="submission" date="2017-09" db="EMBL/GenBank/DDBJ databases">
        <title>Depth-based differentiation of microbial function through sediment-hosted aquifers and enrichment of novel symbionts in the deep terrestrial subsurface.</title>
        <authorList>
            <person name="Probst A.J."/>
            <person name="Ladd B."/>
            <person name="Jarett J.K."/>
            <person name="Geller-Mcgrath D.E."/>
            <person name="Sieber C.M.K."/>
            <person name="Emerson J.B."/>
            <person name="Anantharaman K."/>
            <person name="Thomas B.C."/>
            <person name="Malmstrom R."/>
            <person name="Stieglmeier M."/>
            <person name="Klingl A."/>
            <person name="Woyke T."/>
            <person name="Ryan C.M."/>
            <person name="Banfield J.F."/>
        </authorList>
    </citation>
    <scope>NUCLEOTIDE SEQUENCE [LARGE SCALE GENOMIC DNA]</scope>
</reference>
<dbReference type="Gene3D" id="2.120.10.30">
    <property type="entry name" value="TolB, C-terminal domain"/>
    <property type="match status" value="1"/>
</dbReference>
<comment type="caution">
    <text evidence="3">The sequence shown here is derived from an EMBL/GenBank/DDBJ whole genome shotgun (WGS) entry which is preliminary data.</text>
</comment>
<organism evidence="3 4">
    <name type="scientific">Candidatus Magasanikbacteria bacterium CG_4_10_14_0_2_um_filter_41_31</name>
    <dbReference type="NCBI Taxonomy" id="1974639"/>
    <lineage>
        <taxon>Bacteria</taxon>
        <taxon>Candidatus Magasanikiibacteriota</taxon>
    </lineage>
</organism>
<dbReference type="InterPro" id="IPR011042">
    <property type="entry name" value="6-blade_b-propeller_TolB-like"/>
</dbReference>
<dbReference type="PANTHER" id="PTHR19328">
    <property type="entry name" value="HEDGEHOG-INTERACTING PROTEIN"/>
    <property type="match status" value="1"/>
</dbReference>
<proteinExistence type="predicted"/>
<sequence>MKHSHFLSILIVCVLLFSGIAWFFVSHYHALAPAFLLSVSDIRDQIPMATSTVPADAVNTTDMPLSVPDGFTIEILADDVPGARVMVLGPQNNLWVSQMTEGAVSEIQLQPDGTAADKESIFTGLNNPHGLAFDPFHPNMLYIAEEDRLSKVDVSTSEKTLMKVADFPKGDRHVSRTIAFGPDERLYVSIGSTCDVCREDDLPYASVQVVNLETGELTPYATGLRNSVFFAWHEVDGSMWATEMGRDHLGDDVPPDEINKIEEGKNYGWPICYGNNIHDTDFDTNMYIQNPCGNTAPATIELPAHVAPLGISIIPESTVWPEDYWYDFIIAEHGSFNSTVPVGYQLVRVPVSIDSEGNLVTGKPEPFMSGWLDTDGRALGRPVGVLIRREGMMYVSDDIAGVIYKISYHTKDVVDTTNDTVMLDGLDESGTLSLDLSQQDVTLTGKARGTMFFEASFPVDLVDENGNTIANGLATATGDWMTEDFVPMHIVLHYTSSPTTPTGTLRLYKDNPSGLPEHDATVFVSVVFTS</sequence>
<dbReference type="InterPro" id="IPR054539">
    <property type="entry name" value="Beta-prop_PDH"/>
</dbReference>
<evidence type="ECO:0000313" key="4">
    <source>
        <dbReference type="Proteomes" id="UP000230078"/>
    </source>
</evidence>
<evidence type="ECO:0008006" key="5">
    <source>
        <dbReference type="Google" id="ProtNLM"/>
    </source>
</evidence>
<evidence type="ECO:0000313" key="3">
    <source>
        <dbReference type="EMBL" id="PIZ93158.1"/>
    </source>
</evidence>
<feature type="domain" description="Bacterial spore germination immunoglobulin-like" evidence="1">
    <location>
        <begin position="439"/>
        <end position="514"/>
    </location>
</feature>
<dbReference type="PANTHER" id="PTHR19328:SF53">
    <property type="entry name" value="MEMBRANE PROTEIN"/>
    <property type="match status" value="1"/>
</dbReference>
<dbReference type="Pfam" id="PF10648">
    <property type="entry name" value="Gmad2"/>
    <property type="match status" value="1"/>
</dbReference>
<dbReference type="AlphaFoldDB" id="A0A2M7V3R3"/>
<dbReference type="SUPFAM" id="SSF50952">
    <property type="entry name" value="Soluble quinoprotein glucose dehydrogenase"/>
    <property type="match status" value="1"/>
</dbReference>
<evidence type="ECO:0000259" key="1">
    <source>
        <dbReference type="Pfam" id="PF10648"/>
    </source>
</evidence>
<protein>
    <recommendedName>
        <fullName evidence="5">Glucose/Sorbosone dehydrogenase domain-containing protein</fullName>
    </recommendedName>
</protein>
<dbReference type="Pfam" id="PF22807">
    <property type="entry name" value="TrAA12"/>
    <property type="match status" value="1"/>
</dbReference>
<gene>
    <name evidence="3" type="ORF">COX83_02600</name>
</gene>
<feature type="domain" description="Pyrroloquinoline quinone-dependent pyranose dehydrogenase beta-propeller" evidence="2">
    <location>
        <begin position="66"/>
        <end position="407"/>
    </location>
</feature>
<evidence type="ECO:0000259" key="2">
    <source>
        <dbReference type="Pfam" id="PF22807"/>
    </source>
</evidence>
<dbReference type="Proteomes" id="UP000230078">
    <property type="component" value="Unassembled WGS sequence"/>
</dbReference>
<dbReference type="EMBL" id="PFPI01000033">
    <property type="protein sequence ID" value="PIZ93158.1"/>
    <property type="molecule type" value="Genomic_DNA"/>
</dbReference>